<evidence type="ECO:0000256" key="12">
    <source>
        <dbReference type="ARBA" id="ARBA00034120"/>
    </source>
</evidence>
<evidence type="ECO:0000313" key="17">
    <source>
        <dbReference type="Proteomes" id="UP000516360"/>
    </source>
</evidence>
<dbReference type="GO" id="GO:0046872">
    <property type="term" value="F:metal ion binding"/>
    <property type="evidence" value="ECO:0007669"/>
    <property type="project" value="UniProtKB-UniRule"/>
</dbReference>
<comment type="cofactor">
    <cofactor evidence="14">
        <name>Mg(2+)</name>
        <dbReference type="ChEBI" id="CHEBI:18420"/>
    </cofactor>
    <cofactor evidence="14">
        <name>Mn(2+)</name>
        <dbReference type="ChEBI" id="CHEBI:29035"/>
    </cofactor>
</comment>
<evidence type="ECO:0000256" key="3">
    <source>
        <dbReference type="ARBA" id="ARBA00022722"/>
    </source>
</evidence>
<protein>
    <recommendedName>
        <fullName evidence="14">CRISPR-associated endonuclease Cas1</fullName>
        <ecNumber evidence="14">3.1.-.-</ecNumber>
    </recommendedName>
</protein>
<evidence type="ECO:0000256" key="5">
    <source>
        <dbReference type="ARBA" id="ARBA00022759"/>
    </source>
</evidence>
<comment type="similarity">
    <text evidence="14">Belongs to the CRISPR-associated endonuclease Cas1 family.</text>
</comment>
<dbReference type="CDD" id="cd01651">
    <property type="entry name" value="RT_G2_intron"/>
    <property type="match status" value="1"/>
</dbReference>
<keyword evidence="4 14" id="KW-0479">Metal-binding</keyword>
<dbReference type="RefSeq" id="WP_203471753.1">
    <property type="nucleotide sequence ID" value="NZ_AP022873.1"/>
</dbReference>
<dbReference type="HAMAP" id="MF_01470">
    <property type="entry name" value="Cas1"/>
    <property type="match status" value="1"/>
</dbReference>
<evidence type="ECO:0000256" key="14">
    <source>
        <dbReference type="HAMAP-Rule" id="MF_01470"/>
    </source>
</evidence>
<gene>
    <name evidence="14" type="primary">cas1</name>
    <name evidence="16" type="ORF">JZK55_14870</name>
</gene>
<comment type="subunit">
    <text evidence="13 14">Homodimer, forms a heterotetramer with a Cas2 homodimer.</text>
</comment>
<feature type="binding site" evidence="14">
    <location>
        <position position="711"/>
    </location>
    <ligand>
        <name>Mn(2+)</name>
        <dbReference type="ChEBI" id="CHEBI:29035"/>
    </ligand>
</feature>
<dbReference type="PROSITE" id="PS50878">
    <property type="entry name" value="RT_POL"/>
    <property type="match status" value="1"/>
</dbReference>
<dbReference type="Proteomes" id="UP000516360">
    <property type="component" value="Chromosome"/>
</dbReference>
<dbReference type="InterPro" id="IPR042206">
    <property type="entry name" value="CRISPR-assoc_Cas1_C"/>
</dbReference>
<reference evidence="16 17" key="1">
    <citation type="submission" date="2020-03" db="EMBL/GenBank/DDBJ databases">
        <title>Complete genome sequences of two sulfur-disproportionating bacterial strains T55J and Mzg5.</title>
        <authorList>
            <person name="Umezawa K."/>
            <person name="Kojima H."/>
            <person name="Kato Y."/>
            <person name="Fukui M."/>
        </authorList>
    </citation>
    <scope>NUCLEOTIDE SEQUENCE [LARGE SCALE GENOMIC DNA]</scope>
    <source>
        <strain evidence="16 17">T55J</strain>
    </source>
</reference>
<dbReference type="GO" id="GO:0051607">
    <property type="term" value="P:defense response to virus"/>
    <property type="evidence" value="ECO:0007669"/>
    <property type="project" value="UniProtKB-UniRule"/>
</dbReference>
<comment type="similarity">
    <text evidence="12">Belongs to the bacterial reverse transcriptase family.</text>
</comment>
<organism evidence="16 17">
    <name type="scientific">Dissulfurispira thermophila</name>
    <dbReference type="NCBI Taxonomy" id="2715679"/>
    <lineage>
        <taxon>Bacteria</taxon>
        <taxon>Pseudomonadati</taxon>
        <taxon>Nitrospirota</taxon>
        <taxon>Thermodesulfovibrionia</taxon>
        <taxon>Thermodesulfovibrionales</taxon>
        <taxon>Dissulfurispiraceae</taxon>
        <taxon>Dissulfurispira</taxon>
    </lineage>
</organism>
<evidence type="ECO:0000256" key="11">
    <source>
        <dbReference type="ARBA" id="ARBA00023211"/>
    </source>
</evidence>
<evidence type="ECO:0000256" key="7">
    <source>
        <dbReference type="ARBA" id="ARBA00022842"/>
    </source>
</evidence>
<dbReference type="NCBIfam" id="TIGR00287">
    <property type="entry name" value="cas1"/>
    <property type="match status" value="1"/>
</dbReference>
<dbReference type="Gene3D" id="1.20.120.920">
    <property type="entry name" value="CRISPR-associated endonuclease Cas1, C-terminal domain"/>
    <property type="match status" value="1"/>
</dbReference>
<dbReference type="GO" id="GO:0003677">
    <property type="term" value="F:DNA binding"/>
    <property type="evidence" value="ECO:0007669"/>
    <property type="project" value="UniProtKB-KW"/>
</dbReference>
<dbReference type="CDD" id="cd09634">
    <property type="entry name" value="Cas1_I-II-III"/>
    <property type="match status" value="1"/>
</dbReference>
<keyword evidence="2" id="KW-0548">Nucleotidyltransferase</keyword>
<dbReference type="PRINTS" id="PR00866">
    <property type="entry name" value="RNADNAPOLMS"/>
</dbReference>
<dbReference type="AlphaFoldDB" id="A0A7G1H193"/>
<dbReference type="KEGG" id="dtp:JZK55_14870"/>
<dbReference type="GO" id="GO:0003723">
    <property type="term" value="F:RNA binding"/>
    <property type="evidence" value="ECO:0007669"/>
    <property type="project" value="InterPro"/>
</dbReference>
<keyword evidence="6 14" id="KW-0378">Hydrolase</keyword>
<evidence type="ECO:0000256" key="8">
    <source>
        <dbReference type="ARBA" id="ARBA00022918"/>
    </source>
</evidence>
<keyword evidence="11 14" id="KW-0464">Manganese</keyword>
<dbReference type="EMBL" id="AP022873">
    <property type="protein sequence ID" value="BCB96565.1"/>
    <property type="molecule type" value="Genomic_DNA"/>
</dbReference>
<dbReference type="InterPro" id="IPR000477">
    <property type="entry name" value="RT_dom"/>
</dbReference>
<keyword evidence="3 14" id="KW-0540">Nuclease</keyword>
<evidence type="ECO:0000259" key="15">
    <source>
        <dbReference type="PROSITE" id="PS50878"/>
    </source>
</evidence>
<dbReference type="InterPro" id="IPR000123">
    <property type="entry name" value="Reverse_transcriptase_msDNA"/>
</dbReference>
<feature type="domain" description="Reverse transcriptase" evidence="15">
    <location>
        <begin position="311"/>
        <end position="539"/>
    </location>
</feature>
<dbReference type="Pfam" id="PF01867">
    <property type="entry name" value="Cas_Cas1"/>
    <property type="match status" value="1"/>
</dbReference>
<keyword evidence="17" id="KW-1185">Reference proteome</keyword>
<feature type="binding site" evidence="14">
    <location>
        <position position="776"/>
    </location>
    <ligand>
        <name>Mn(2+)</name>
        <dbReference type="ChEBI" id="CHEBI:29035"/>
    </ligand>
</feature>
<comment type="function">
    <text evidence="14">CRISPR (clustered regularly interspaced short palindromic repeat), is an adaptive immune system that provides protection against mobile genetic elements (viruses, transposable elements and conjugative plasmids). CRISPR clusters contain spacers, sequences complementary to antecedent mobile elements, and target invading nucleic acids. CRISPR clusters are transcribed and processed into CRISPR RNA (crRNA). Acts as a dsDNA endonuclease. Involved in the integration of spacer DNA into the CRISPR cassette.</text>
</comment>
<dbReference type="PANTHER" id="PTHR34353">
    <property type="entry name" value="CRISPR-ASSOCIATED ENDONUCLEASE CAS1 1"/>
    <property type="match status" value="1"/>
</dbReference>
<sequence>MVTDFLNNLSWYRLQTELINIRLIKSAIAHPVSVFEAIVKGTSLSVNHNQPVIFHIKNRGHTFRLKNQEKILLDILFFLSSEDDVLKWKEGFIDYLKDEETGKNFDVLFISAPQLRTLNNLYDEIGEIPEKGEVCLDFLMPLHFNREKDKSRTFLSKNTFVNAFLSRIKRLFGVDIKYSFSKNFDILPYYWRYTEIKHASYSQKGHIQYINGCVGKLYIKGNLSEVSPFLVLGSEIHAGVKLSNSFGYYILQIDPQSYFDRRILNRGAVISVIQDVLERYDVSDMVSKECKPTGKSNIDTLLNEDKLADQIVSDLIAGTYTPEPNTAFRIKKKDGTFRLIEQLSLKDLIVSQLLLKFLSEPFDRILEESSIGFRKGISRERAIELFEIAVKEGYHYVIESDIEDFFPSVSLEILNILIDHYIPSKDIITKTTIKKLLTNGYYESNTYHPRTKGLAQGNPLSPLFANLYLDTFDEQIAGMNLRLIRYADDFVILTKSKAEAEEALLKTESFLSDLGMRLKKEKTAIKSVFDGFEFLGLQFKKGEVIAISGETVRRFKKPLYITEPYVFISLNGDTISIKKNGQTIESLPIRRLSEIMAMGNVALSSSLIKKCTEWNIPLTLTLGSGYFVTTIKPETKAHFDISYQQANKYYNLSDAMRHEIAKDIVLSKLENYKTLFRSKRLSSDAPIFHAIDRALDSVNLSTDLNELRGIEGITSKMFFGALNTLIDNPAFHIKHRRRESPDRINSLLNLAHYVIFSRINATIRSVGLNPYLGFLHAPENRYESLAADIQEPFRAQTEGIIIKILNMNMIKEDDFTETEKGFYLRKNAIKTFLNIFEAELDRKSKKNTVSIKDEIYSQIIRVKQYMIMDEALIFYRWKGQ</sequence>
<evidence type="ECO:0000256" key="13">
    <source>
        <dbReference type="ARBA" id="ARBA00038592"/>
    </source>
</evidence>
<evidence type="ECO:0000256" key="4">
    <source>
        <dbReference type="ARBA" id="ARBA00022723"/>
    </source>
</evidence>
<name>A0A7G1H193_9BACT</name>
<evidence type="ECO:0000256" key="2">
    <source>
        <dbReference type="ARBA" id="ARBA00022695"/>
    </source>
</evidence>
<dbReference type="Gene3D" id="3.100.10.20">
    <property type="entry name" value="CRISPR-associated endonuclease Cas1, N-terminal domain"/>
    <property type="match status" value="1"/>
</dbReference>
<evidence type="ECO:0000313" key="16">
    <source>
        <dbReference type="EMBL" id="BCB96565.1"/>
    </source>
</evidence>
<evidence type="ECO:0000256" key="9">
    <source>
        <dbReference type="ARBA" id="ARBA00023118"/>
    </source>
</evidence>
<dbReference type="GO" id="GO:0016787">
    <property type="term" value="F:hydrolase activity"/>
    <property type="evidence" value="ECO:0007669"/>
    <property type="project" value="UniProtKB-KW"/>
</dbReference>
<keyword evidence="5 14" id="KW-0255">Endonuclease</keyword>
<accession>A0A7G1H193</accession>
<keyword evidence="10 14" id="KW-0238">DNA-binding</keyword>
<dbReference type="Pfam" id="PF10040">
    <property type="entry name" value="CRISPR_Cas6"/>
    <property type="match status" value="1"/>
</dbReference>
<proteinExistence type="inferred from homology"/>
<evidence type="ECO:0000256" key="6">
    <source>
        <dbReference type="ARBA" id="ARBA00022801"/>
    </source>
</evidence>
<keyword evidence="8" id="KW-0695">RNA-directed DNA polymerase</keyword>
<dbReference type="GO" id="GO:0003964">
    <property type="term" value="F:RNA-directed DNA polymerase activity"/>
    <property type="evidence" value="ECO:0007669"/>
    <property type="project" value="UniProtKB-KW"/>
</dbReference>
<dbReference type="InterPro" id="IPR002729">
    <property type="entry name" value="CRISPR-assoc_Cas1"/>
</dbReference>
<dbReference type="SUPFAM" id="SSF56672">
    <property type="entry name" value="DNA/RNA polymerases"/>
    <property type="match status" value="1"/>
</dbReference>
<keyword evidence="9 14" id="KW-0051">Antiviral defense</keyword>
<dbReference type="InterPro" id="IPR019267">
    <property type="entry name" value="CRISPR-assoc_Cas6_C"/>
</dbReference>
<dbReference type="InterPro" id="IPR050646">
    <property type="entry name" value="Cas1"/>
</dbReference>
<dbReference type="InterPro" id="IPR043502">
    <property type="entry name" value="DNA/RNA_pol_sf"/>
</dbReference>
<dbReference type="EC" id="3.1.-.-" evidence="14"/>
<dbReference type="GO" id="GO:0004519">
    <property type="term" value="F:endonuclease activity"/>
    <property type="evidence" value="ECO:0007669"/>
    <property type="project" value="UniProtKB-UniRule"/>
</dbReference>
<dbReference type="Pfam" id="PF00078">
    <property type="entry name" value="RVT_1"/>
    <property type="match status" value="1"/>
</dbReference>
<dbReference type="InterPro" id="IPR042211">
    <property type="entry name" value="CRISPR-assoc_Cas1_N"/>
</dbReference>
<evidence type="ECO:0000256" key="10">
    <source>
        <dbReference type="ARBA" id="ARBA00023125"/>
    </source>
</evidence>
<keyword evidence="1" id="KW-0808">Transferase</keyword>
<keyword evidence="7 14" id="KW-0460">Magnesium</keyword>
<dbReference type="PANTHER" id="PTHR34353:SF2">
    <property type="entry name" value="CRISPR-ASSOCIATED ENDONUCLEASE CAS1 1"/>
    <property type="match status" value="1"/>
</dbReference>
<feature type="binding site" evidence="14">
    <location>
        <position position="791"/>
    </location>
    <ligand>
        <name>Mn(2+)</name>
        <dbReference type="ChEBI" id="CHEBI:29035"/>
    </ligand>
</feature>
<evidence type="ECO:0000256" key="1">
    <source>
        <dbReference type="ARBA" id="ARBA00022679"/>
    </source>
</evidence>
<dbReference type="GO" id="GO:0043571">
    <property type="term" value="P:maintenance of CRISPR repeat elements"/>
    <property type="evidence" value="ECO:0007669"/>
    <property type="project" value="UniProtKB-UniRule"/>
</dbReference>